<evidence type="ECO:0000313" key="1">
    <source>
        <dbReference type="EMBL" id="MBZ6066398.1"/>
    </source>
</evidence>
<proteinExistence type="predicted"/>
<dbReference type="Proteomes" id="UP000774958">
    <property type="component" value="Unassembled WGS sequence"/>
</dbReference>
<sequence>MVRELISAINGRKEIEFTYSGYDRTAQPVAVGESSKGNIVLRCYQTKGMHVTPGHEWDLCLVDDISNLVVTNNVFHTDPPGYKKGDKHMKDIYAEL</sequence>
<organism evidence="1 2">
    <name type="scientific">Aeromonas schubertii</name>
    <dbReference type="NCBI Taxonomy" id="652"/>
    <lineage>
        <taxon>Bacteria</taxon>
        <taxon>Pseudomonadati</taxon>
        <taxon>Pseudomonadota</taxon>
        <taxon>Gammaproteobacteria</taxon>
        <taxon>Aeromonadales</taxon>
        <taxon>Aeromonadaceae</taxon>
        <taxon>Aeromonas</taxon>
    </lineage>
</organism>
<evidence type="ECO:0000313" key="2">
    <source>
        <dbReference type="Proteomes" id="UP000774958"/>
    </source>
</evidence>
<gene>
    <name evidence="1" type="ORF">LA374_09265</name>
</gene>
<comment type="caution">
    <text evidence="1">The sequence shown here is derived from an EMBL/GenBank/DDBJ whole genome shotgun (WGS) entry which is preliminary data.</text>
</comment>
<name>A0ABS7VAN0_9GAMM</name>
<dbReference type="EMBL" id="JAIRBT010000010">
    <property type="protein sequence ID" value="MBZ6066398.1"/>
    <property type="molecule type" value="Genomic_DNA"/>
</dbReference>
<protein>
    <submittedName>
        <fullName evidence="1">Uncharacterized protein</fullName>
    </submittedName>
</protein>
<accession>A0ABS7VAN0</accession>
<reference evidence="1 2" key="1">
    <citation type="submission" date="2021-09" db="EMBL/GenBank/DDBJ databases">
        <title>Aeromonas schubertii isolated from Asian sea bass.</title>
        <authorList>
            <person name="Pinpimai K."/>
        </authorList>
    </citation>
    <scope>NUCLEOTIDE SEQUENCE [LARGE SCALE GENOMIC DNA]</scope>
    <source>
        <strain evidence="1 2">CHULA2021a</strain>
    </source>
</reference>
<dbReference type="RefSeq" id="WP_224162729.1">
    <property type="nucleotide sequence ID" value="NZ_JAIRBT010000010.1"/>
</dbReference>
<keyword evidence="2" id="KW-1185">Reference proteome</keyword>